<protein>
    <submittedName>
        <fullName evidence="2">Uncharacterized protein</fullName>
    </submittedName>
</protein>
<accession>A0A1Q9CY01</accession>
<evidence type="ECO:0000256" key="1">
    <source>
        <dbReference type="SAM" id="MobiDB-lite"/>
    </source>
</evidence>
<evidence type="ECO:0000313" key="3">
    <source>
        <dbReference type="Proteomes" id="UP000186817"/>
    </source>
</evidence>
<keyword evidence="3" id="KW-1185">Reference proteome</keyword>
<evidence type="ECO:0000313" key="2">
    <source>
        <dbReference type="EMBL" id="OLP87771.1"/>
    </source>
</evidence>
<dbReference type="Proteomes" id="UP000186817">
    <property type="component" value="Unassembled WGS sequence"/>
</dbReference>
<dbReference type="AlphaFoldDB" id="A0A1Q9CY01"/>
<dbReference type="OrthoDB" id="444572at2759"/>
<dbReference type="EMBL" id="LSRX01000843">
    <property type="protein sequence ID" value="OLP87771.1"/>
    <property type="molecule type" value="Genomic_DNA"/>
</dbReference>
<organism evidence="2 3">
    <name type="scientific">Symbiodinium microadriaticum</name>
    <name type="common">Dinoflagellate</name>
    <name type="synonym">Zooxanthella microadriatica</name>
    <dbReference type="NCBI Taxonomy" id="2951"/>
    <lineage>
        <taxon>Eukaryota</taxon>
        <taxon>Sar</taxon>
        <taxon>Alveolata</taxon>
        <taxon>Dinophyceae</taxon>
        <taxon>Suessiales</taxon>
        <taxon>Symbiodiniaceae</taxon>
        <taxon>Symbiodinium</taxon>
    </lineage>
</organism>
<feature type="region of interest" description="Disordered" evidence="1">
    <location>
        <begin position="216"/>
        <end position="245"/>
    </location>
</feature>
<reference evidence="2 3" key="1">
    <citation type="submission" date="2016-02" db="EMBL/GenBank/DDBJ databases">
        <title>Genome analysis of coral dinoflagellate symbionts highlights evolutionary adaptations to a symbiotic lifestyle.</title>
        <authorList>
            <person name="Aranda M."/>
            <person name="Li Y."/>
            <person name="Liew Y.J."/>
            <person name="Baumgarten S."/>
            <person name="Simakov O."/>
            <person name="Wilson M."/>
            <person name="Piel J."/>
            <person name="Ashoor H."/>
            <person name="Bougouffa S."/>
            <person name="Bajic V.B."/>
            <person name="Ryu T."/>
            <person name="Ravasi T."/>
            <person name="Bayer T."/>
            <person name="Micklem G."/>
            <person name="Kim H."/>
            <person name="Bhak J."/>
            <person name="Lajeunesse T.C."/>
            <person name="Voolstra C.R."/>
        </authorList>
    </citation>
    <scope>NUCLEOTIDE SEQUENCE [LARGE SCALE GENOMIC DNA]</scope>
    <source>
        <strain evidence="2 3">CCMP2467</strain>
    </source>
</reference>
<name>A0A1Q9CY01_SYMMI</name>
<gene>
    <name evidence="2" type="ORF">AK812_SmicGene30979</name>
</gene>
<feature type="region of interest" description="Disordered" evidence="1">
    <location>
        <begin position="671"/>
        <end position="696"/>
    </location>
</feature>
<proteinExistence type="predicted"/>
<feature type="region of interest" description="Disordered" evidence="1">
    <location>
        <begin position="317"/>
        <end position="344"/>
    </location>
</feature>
<feature type="compositionally biased region" description="Polar residues" evidence="1">
    <location>
        <begin position="220"/>
        <end position="238"/>
    </location>
</feature>
<comment type="caution">
    <text evidence="2">The sequence shown here is derived from an EMBL/GenBank/DDBJ whole genome shotgun (WGS) entry which is preliminary data.</text>
</comment>
<feature type="region of interest" description="Disordered" evidence="1">
    <location>
        <begin position="543"/>
        <end position="613"/>
    </location>
</feature>
<feature type="compositionally biased region" description="Basic residues" evidence="1">
    <location>
        <begin position="564"/>
        <end position="597"/>
    </location>
</feature>
<sequence>MSVEKSGFVVSSKELRTELRRLLRQLPEESPQVYDVMKDLGLDCTLARKRRLPVQRSRLAKAAKRRLRLFGHGSRQRLYRSKVFPAQIWDHQHLGTSPIAVYRLRCTAAKVTGSRAGLGNVHIGMSLHWERDQDPLFYLAKQQLQLWMRLAGSAKICARHCCSIMVGSLLQLIVGLIRVAESGRPLRAMLDSPLLVVHKVKAHMFEEAFLHKYGADRHQSSPGSHQRVSPLRSGSAQSVPVLEREDVSEGIDDSAELLQAQADLDVKLRAAEARLKRATAFKLPEAEALRIEVQSLQLEAKDLADQLAKISTPIAAEGAMASSSRPRGEKDRPPSAKPPKVNTTWEKQTVLAAKLRDMGVTCRACLEGPWYHKPHDAGETCYKHKLSMGTLSSPLSIAALRKKGDVTPARASDCGNVEGESKASRDASRPLSEYVRFETKEGMALLYDPSPLDKWIGKSYRWDSRRQRHVETSTGDVLSAEDSEDFQRYVQRHNERRQMGNQADELVKLVATHNPAVEEELRIYIGRFPGGVRRLLAEGKKVYKQPVDKQRHGGAASTQTAELRHRKDKTKKDAKKKKGEKKEKKAKKDKKAKKNRRNTPNAGEMVEEKPQQVEAAAEPLIHEEVDWGSEGDDTVVSVIFQFGGQEGILHIMDRSIYELPDVNFVHFDIPPTTVGEEEPEKQAQQAKTDEQGTPTKLSDRLSWEKIEAMSNEERFALSQEVGPAFGLSVAIVAVCYWSLTLPVLLNAYHDSTGEWPRVEEIFSLSDGGKAAGAVAGILGLAALLKPLRIACAIALTPWTADNVLPLVPWLSQKKEDGAGKA</sequence>